<comment type="similarity">
    <text evidence="1">Belongs to the phosphoglycerate mutase family. BPG-dependent PGAM subfamily.</text>
</comment>
<dbReference type="InterPro" id="IPR029033">
    <property type="entry name" value="His_PPase_superfam"/>
</dbReference>
<dbReference type="AlphaFoldDB" id="A0A1G4ELG2"/>
<dbReference type="EC" id="5.4.2.11" evidence="2"/>
<evidence type="ECO:0000313" key="8">
    <source>
        <dbReference type="Proteomes" id="UP000195696"/>
    </source>
</evidence>
<proteinExistence type="inferred from homology"/>
<gene>
    <name evidence="7" type="ORF">BWGO95_03767</name>
</gene>
<dbReference type="GO" id="GO:0004619">
    <property type="term" value="F:phosphoglycerate mutase activity"/>
    <property type="evidence" value="ECO:0007669"/>
    <property type="project" value="UniProtKB-EC"/>
</dbReference>
<dbReference type="CDD" id="cd07067">
    <property type="entry name" value="HP_PGM_like"/>
    <property type="match status" value="1"/>
</dbReference>
<dbReference type="Gene3D" id="3.40.50.1240">
    <property type="entry name" value="Phosphoglycerate mutase-like"/>
    <property type="match status" value="1"/>
</dbReference>
<accession>A0A1G4ELG2</accession>
<dbReference type="GO" id="GO:0006096">
    <property type="term" value="P:glycolytic process"/>
    <property type="evidence" value="ECO:0007669"/>
    <property type="project" value="UniProtKB-KW"/>
</dbReference>
<evidence type="ECO:0000256" key="3">
    <source>
        <dbReference type="ARBA" id="ARBA00023152"/>
    </source>
</evidence>
<keyword evidence="3" id="KW-0324">Glycolysis</keyword>
<name>A0A1G4ELG2_BACMY</name>
<evidence type="ECO:0000256" key="1">
    <source>
        <dbReference type="ARBA" id="ARBA00006717"/>
    </source>
</evidence>
<feature type="binding site" evidence="5">
    <location>
        <begin position="7"/>
        <end position="8"/>
    </location>
    <ligand>
        <name>substrate</name>
    </ligand>
</feature>
<reference evidence="7 8" key="1">
    <citation type="submission" date="2016-08" db="EMBL/GenBank/DDBJ databases">
        <authorList>
            <person name="Seilhamer J.J."/>
        </authorList>
    </citation>
    <scope>NUCLEOTIDE SEQUENCE [LARGE SCALE GENOMIC DNA]</scope>
    <source>
        <strain evidence="7 8">SDA_GO95</strain>
    </source>
</reference>
<dbReference type="Proteomes" id="UP000195696">
    <property type="component" value="Unassembled WGS sequence"/>
</dbReference>
<evidence type="ECO:0000256" key="6">
    <source>
        <dbReference type="PIRSR" id="PIRSR613078-3"/>
    </source>
</evidence>
<feature type="site" description="Transition state stabilizer" evidence="6">
    <location>
        <position position="6"/>
    </location>
</feature>
<evidence type="ECO:0000256" key="2">
    <source>
        <dbReference type="ARBA" id="ARBA00012028"/>
    </source>
</evidence>
<evidence type="ECO:0000256" key="5">
    <source>
        <dbReference type="PIRSR" id="PIRSR613078-2"/>
    </source>
</evidence>
<organism evidence="7 8">
    <name type="scientific">Bacillus mycoides</name>
    <dbReference type="NCBI Taxonomy" id="1405"/>
    <lineage>
        <taxon>Bacteria</taxon>
        <taxon>Bacillati</taxon>
        <taxon>Bacillota</taxon>
        <taxon>Bacilli</taxon>
        <taxon>Bacillales</taxon>
        <taxon>Bacillaceae</taxon>
        <taxon>Bacillus</taxon>
        <taxon>Bacillus cereus group</taxon>
    </lineage>
</organism>
<dbReference type="InterPro" id="IPR005952">
    <property type="entry name" value="Phosphogly_mut1"/>
</dbReference>
<evidence type="ECO:0000256" key="4">
    <source>
        <dbReference type="ARBA" id="ARBA00023235"/>
    </source>
</evidence>
<dbReference type="EMBL" id="FMAK01000046">
    <property type="protein sequence ID" value="SCB69603.1"/>
    <property type="molecule type" value="Genomic_DNA"/>
</dbReference>
<protein>
    <recommendedName>
        <fullName evidence="2">phosphoglycerate mutase (2,3-diphosphoglycerate-dependent)</fullName>
        <ecNumber evidence="2">5.4.2.11</ecNumber>
    </recommendedName>
</protein>
<dbReference type="InterPro" id="IPR013078">
    <property type="entry name" value="His_Pase_superF_clade-1"/>
</dbReference>
<evidence type="ECO:0000313" key="7">
    <source>
        <dbReference type="EMBL" id="SCB69603.1"/>
    </source>
</evidence>
<dbReference type="PANTHER" id="PTHR11931">
    <property type="entry name" value="PHOSPHOGLYCERATE MUTASE"/>
    <property type="match status" value="1"/>
</dbReference>
<dbReference type="SUPFAM" id="SSF53254">
    <property type="entry name" value="Phosphoglycerate mutase-like"/>
    <property type="match status" value="1"/>
</dbReference>
<sequence>MIIAAHGNTIRALVKYLDQISDEDIEYVNIPTGTPLVYEFDNDLKPICHYYLRMKMGIKQTV</sequence>
<keyword evidence="4" id="KW-0413">Isomerase</keyword>